<dbReference type="InterPro" id="IPR050275">
    <property type="entry name" value="PGM_Phosphatase"/>
</dbReference>
<dbReference type="EMBL" id="ADCX01000013">
    <property type="protein sequence ID" value="EFG26353.1"/>
    <property type="molecule type" value="Genomic_DNA"/>
</dbReference>
<evidence type="ECO:0008006" key="7">
    <source>
        <dbReference type="Google" id="ProtNLM"/>
    </source>
</evidence>
<dbReference type="CDD" id="cd07067">
    <property type="entry name" value="HP_PGM_like"/>
    <property type="match status" value="1"/>
</dbReference>
<dbReference type="PANTHER" id="PTHR48100">
    <property type="entry name" value="BROAD-SPECIFICITY PHOSPHATASE YOR283W-RELATED"/>
    <property type="match status" value="1"/>
</dbReference>
<feature type="compositionally biased region" description="Low complexity" evidence="4">
    <location>
        <begin position="87"/>
        <end position="114"/>
    </location>
</feature>
<dbReference type="Gene3D" id="3.40.50.1240">
    <property type="entry name" value="Phosphoglycerate mutase-like"/>
    <property type="match status" value="1"/>
</dbReference>
<dbReference type="SMART" id="SM00855">
    <property type="entry name" value="PGAM"/>
    <property type="match status" value="1"/>
</dbReference>
<dbReference type="AlphaFoldDB" id="W5IHL6"/>
<evidence type="ECO:0000256" key="3">
    <source>
        <dbReference type="PIRSR" id="PIRSR613078-2"/>
    </source>
</evidence>
<keyword evidence="1" id="KW-0324">Glycolysis</keyword>
<dbReference type="PANTHER" id="PTHR48100:SF1">
    <property type="entry name" value="HISTIDINE PHOSPHATASE FAMILY PROTEIN-RELATED"/>
    <property type="match status" value="1"/>
</dbReference>
<comment type="caution">
    <text evidence="5">The sequence shown here is derived from an EMBL/GenBank/DDBJ whole genome shotgun (WGS) entry which is preliminary data.</text>
</comment>
<dbReference type="InterPro" id="IPR001345">
    <property type="entry name" value="PG/BPGM_mutase_AS"/>
</dbReference>
<dbReference type="SUPFAM" id="SSF53254">
    <property type="entry name" value="Phosphoglycerate mutase-like"/>
    <property type="match status" value="1"/>
</dbReference>
<dbReference type="GO" id="GO:0005737">
    <property type="term" value="C:cytoplasm"/>
    <property type="evidence" value="ECO:0007669"/>
    <property type="project" value="TreeGrafter"/>
</dbReference>
<dbReference type="InterPro" id="IPR029033">
    <property type="entry name" value="His_PPase_superfam"/>
</dbReference>
<dbReference type="InterPro" id="IPR013078">
    <property type="entry name" value="His_Pase_superF_clade-1"/>
</dbReference>
<evidence type="ECO:0000256" key="1">
    <source>
        <dbReference type="ARBA" id="ARBA00023152"/>
    </source>
</evidence>
<dbReference type="Pfam" id="PF00300">
    <property type="entry name" value="His_Phos_1"/>
    <property type="match status" value="2"/>
</dbReference>
<accession>W5IHL6</accession>
<feature type="region of interest" description="Disordered" evidence="4">
    <location>
        <begin position="80"/>
        <end position="114"/>
    </location>
</feature>
<sequence>MGTGEHVHSIFLIRHGQTSYNSQHRWQGQIDIPLNDVGRWQVKQTAAELTRLYVHGSTDKTFDIQAGMGQETDSDGERIEYFGSHFSPAPSEPQSQSQSGPAAASLSASGPTSSLKLSERRQLVVASHLSRAQETAHIFADPLGIEVNTDERIAERSFGEWEGLSMDEIKSRFPEDYASWEHFGGGELKHGAEPKEHVGRRGMAALKDWAYKAGDNTDLFVFSHGAWINQTLQMLLRLTDAHPDFTSLVSMRNAFWVKLSALDLPDGSVRWRLEEYEHGPVAAYITNWNNPWEGSGQMSSYLDEK</sequence>
<organism evidence="5 6">
    <name type="scientific">Scardovia inopinata F0304</name>
    <dbReference type="NCBI Taxonomy" id="641146"/>
    <lineage>
        <taxon>Bacteria</taxon>
        <taxon>Bacillati</taxon>
        <taxon>Actinomycetota</taxon>
        <taxon>Actinomycetes</taxon>
        <taxon>Bifidobacteriales</taxon>
        <taxon>Bifidobacteriaceae</taxon>
        <taxon>Scardovia</taxon>
    </lineage>
</organism>
<reference evidence="5 6" key="1">
    <citation type="submission" date="2012-01" db="EMBL/GenBank/DDBJ databases">
        <title>The Genome Sequence of Scardovia inopinata F0304.</title>
        <authorList>
            <consortium name="The Broad Institute Genome Sequencing Platform"/>
            <person name="Earl A."/>
            <person name="Ward D."/>
            <person name="Feldgarden M."/>
            <person name="Gevers D."/>
            <person name="Izard J."/>
            <person name="Baranova O.V."/>
            <person name="Blanton J.M."/>
            <person name="Tanner A.C."/>
            <person name="Dewhirst F.E."/>
            <person name="Young S.K."/>
            <person name="Zeng Q."/>
            <person name="Gargeya S."/>
            <person name="Fitzgerald M."/>
            <person name="Haas B."/>
            <person name="Abouelleil A."/>
            <person name="Alvarado L."/>
            <person name="Arachchi H.M."/>
            <person name="Berlin A."/>
            <person name="Chapman S.B."/>
            <person name="Gearin G."/>
            <person name="Goldberg J."/>
            <person name="Griggs A."/>
            <person name="Gujja S."/>
            <person name="Hansen M."/>
            <person name="Heiman D."/>
            <person name="Howarth C."/>
            <person name="Larimer J."/>
            <person name="Lui A."/>
            <person name="MacDonald P.J."/>
            <person name="McCowen C."/>
            <person name="Montmayeur A."/>
            <person name="Murphy C."/>
            <person name="Neiman D."/>
            <person name="Pearson M."/>
            <person name="Priest M."/>
            <person name="Roberts A."/>
            <person name="Saif S."/>
            <person name="Shea T."/>
            <person name="Sisk P."/>
            <person name="Stolte C."/>
            <person name="Sykes S."/>
            <person name="Wortman J."/>
            <person name="Nusbaum C."/>
            <person name="Birren B."/>
        </authorList>
    </citation>
    <scope>NUCLEOTIDE SEQUENCE [LARGE SCALE GENOMIC DNA]</scope>
    <source>
        <strain evidence="5 6">F0304</strain>
    </source>
</reference>
<dbReference type="RefSeq" id="WP_006293828.1">
    <property type="nucleotide sequence ID" value="NZ_GG770226.1"/>
</dbReference>
<dbReference type="Proteomes" id="UP000005777">
    <property type="component" value="Unassembled WGS sequence"/>
</dbReference>
<evidence type="ECO:0000256" key="4">
    <source>
        <dbReference type="SAM" id="MobiDB-lite"/>
    </source>
</evidence>
<protein>
    <recommendedName>
        <fullName evidence="7">Phosphoglycerate mutase</fullName>
    </recommendedName>
</protein>
<dbReference type="eggNOG" id="COG0406">
    <property type="taxonomic scope" value="Bacteria"/>
</dbReference>
<evidence type="ECO:0000256" key="2">
    <source>
        <dbReference type="ARBA" id="ARBA00023235"/>
    </source>
</evidence>
<dbReference type="PROSITE" id="PS00175">
    <property type="entry name" value="PG_MUTASE"/>
    <property type="match status" value="1"/>
</dbReference>
<evidence type="ECO:0000313" key="5">
    <source>
        <dbReference type="EMBL" id="EFG26353.1"/>
    </source>
</evidence>
<gene>
    <name evidence="5" type="ORF">HMPREF9020_01438</name>
</gene>
<dbReference type="GO" id="GO:0016791">
    <property type="term" value="F:phosphatase activity"/>
    <property type="evidence" value="ECO:0007669"/>
    <property type="project" value="TreeGrafter"/>
</dbReference>
<keyword evidence="2" id="KW-0413">Isomerase</keyword>
<feature type="binding site" evidence="3">
    <location>
        <position position="131"/>
    </location>
    <ligand>
        <name>substrate</name>
    </ligand>
</feature>
<name>W5IHL6_SCAIO</name>
<dbReference type="HOGENOM" id="CLU_033323_9_5_11"/>
<proteinExistence type="predicted"/>
<evidence type="ECO:0000313" key="6">
    <source>
        <dbReference type="Proteomes" id="UP000005777"/>
    </source>
</evidence>
<keyword evidence="6" id="KW-1185">Reference proteome</keyword>